<evidence type="ECO:0000259" key="1">
    <source>
        <dbReference type="PROSITE" id="PS50011"/>
    </source>
</evidence>
<feature type="domain" description="Protein kinase" evidence="1">
    <location>
        <begin position="69"/>
        <end position="339"/>
    </location>
</feature>
<dbReference type="OrthoDB" id="346907at2759"/>
<dbReference type="PROSITE" id="PS50011">
    <property type="entry name" value="PROTEIN_KINASE_DOM"/>
    <property type="match status" value="1"/>
</dbReference>
<dbReference type="Proteomes" id="UP000886523">
    <property type="component" value="Unassembled WGS sequence"/>
</dbReference>
<comment type="caution">
    <text evidence="2">The sequence shown here is derived from an EMBL/GenBank/DDBJ whole genome shotgun (WGS) entry which is preliminary data.</text>
</comment>
<organism evidence="2 3">
    <name type="scientific">Hydnum rufescens UP504</name>
    <dbReference type="NCBI Taxonomy" id="1448309"/>
    <lineage>
        <taxon>Eukaryota</taxon>
        <taxon>Fungi</taxon>
        <taxon>Dikarya</taxon>
        <taxon>Basidiomycota</taxon>
        <taxon>Agaricomycotina</taxon>
        <taxon>Agaricomycetes</taxon>
        <taxon>Cantharellales</taxon>
        <taxon>Hydnaceae</taxon>
        <taxon>Hydnum</taxon>
    </lineage>
</organism>
<proteinExistence type="predicted"/>
<dbReference type="PANTHER" id="PTHR44329">
    <property type="entry name" value="SERINE/THREONINE-PROTEIN KINASE TNNI3K-RELATED"/>
    <property type="match status" value="1"/>
</dbReference>
<keyword evidence="3" id="KW-1185">Reference proteome</keyword>
<dbReference type="AlphaFoldDB" id="A0A9P6DP01"/>
<gene>
    <name evidence="2" type="ORF">BS47DRAFT_216845</name>
</gene>
<name>A0A9P6DP01_9AGAM</name>
<protein>
    <recommendedName>
        <fullName evidence="1">Protein kinase domain-containing protein</fullName>
    </recommendedName>
</protein>
<dbReference type="InterPro" id="IPR000719">
    <property type="entry name" value="Prot_kinase_dom"/>
</dbReference>
<dbReference type="GO" id="GO:0005524">
    <property type="term" value="F:ATP binding"/>
    <property type="evidence" value="ECO:0007669"/>
    <property type="project" value="InterPro"/>
</dbReference>
<reference evidence="2" key="1">
    <citation type="journal article" date="2020" name="Nat. Commun.">
        <title>Large-scale genome sequencing of mycorrhizal fungi provides insights into the early evolution of symbiotic traits.</title>
        <authorList>
            <person name="Miyauchi S."/>
            <person name="Kiss E."/>
            <person name="Kuo A."/>
            <person name="Drula E."/>
            <person name="Kohler A."/>
            <person name="Sanchez-Garcia M."/>
            <person name="Morin E."/>
            <person name="Andreopoulos B."/>
            <person name="Barry K.W."/>
            <person name="Bonito G."/>
            <person name="Buee M."/>
            <person name="Carver A."/>
            <person name="Chen C."/>
            <person name="Cichocki N."/>
            <person name="Clum A."/>
            <person name="Culley D."/>
            <person name="Crous P.W."/>
            <person name="Fauchery L."/>
            <person name="Girlanda M."/>
            <person name="Hayes R.D."/>
            <person name="Keri Z."/>
            <person name="LaButti K."/>
            <person name="Lipzen A."/>
            <person name="Lombard V."/>
            <person name="Magnuson J."/>
            <person name="Maillard F."/>
            <person name="Murat C."/>
            <person name="Nolan M."/>
            <person name="Ohm R.A."/>
            <person name="Pangilinan J."/>
            <person name="Pereira M.F."/>
            <person name="Perotto S."/>
            <person name="Peter M."/>
            <person name="Pfister S."/>
            <person name="Riley R."/>
            <person name="Sitrit Y."/>
            <person name="Stielow J.B."/>
            <person name="Szollosi G."/>
            <person name="Zifcakova L."/>
            <person name="Stursova M."/>
            <person name="Spatafora J.W."/>
            <person name="Tedersoo L."/>
            <person name="Vaario L.M."/>
            <person name="Yamada A."/>
            <person name="Yan M."/>
            <person name="Wang P."/>
            <person name="Xu J."/>
            <person name="Bruns T."/>
            <person name="Baldrian P."/>
            <person name="Vilgalys R."/>
            <person name="Dunand C."/>
            <person name="Henrissat B."/>
            <person name="Grigoriev I.V."/>
            <person name="Hibbett D."/>
            <person name="Nagy L.G."/>
            <person name="Martin F.M."/>
        </authorList>
    </citation>
    <scope>NUCLEOTIDE SEQUENCE</scope>
    <source>
        <strain evidence="2">UP504</strain>
    </source>
</reference>
<evidence type="ECO:0000313" key="2">
    <source>
        <dbReference type="EMBL" id="KAF9508492.1"/>
    </source>
</evidence>
<dbReference type="Pfam" id="PF00069">
    <property type="entry name" value="Pkinase"/>
    <property type="match status" value="1"/>
</dbReference>
<dbReference type="EMBL" id="MU129057">
    <property type="protein sequence ID" value="KAF9508492.1"/>
    <property type="molecule type" value="Genomic_DNA"/>
</dbReference>
<dbReference type="InterPro" id="IPR051681">
    <property type="entry name" value="Ser/Thr_Kinases-Pseudokinases"/>
</dbReference>
<dbReference type="SUPFAM" id="SSF56112">
    <property type="entry name" value="Protein kinase-like (PK-like)"/>
    <property type="match status" value="1"/>
</dbReference>
<sequence length="387" mass="43823">MMRNIENDATLRTKAINLSGQHAILFIDLLMEVLDKYPDGIGRGDLLKLLQRVVEASNQLPSRLLITGVTDMVYQDKGGEATIFKCSYGSRDVAARVIHVKSRGEDEDMTRSLQEIRREIITHRQLKNRNILELLGIFKSDQHPLTIITPWMENGEALKYLKAHPENFIIVVRSLSSFPSQISWRLKSVHGDVKPSNVLIDEHGEAILSDFGFTRIRHELTRTGTRSTGLGTLRYLAPEAFSGDVPRATLATDIYSSALTIWGFASSELPFAQLSNEFIVLRRVLKGERPPMPTMIGTFHSQSEGGKLIWGLLERMWHQNPKSRPPMTLVKKKLTRSWGLRKYSTRGVGLMDGGISCIHGIDMIQYRMSWVMTNHLGVCIVRCLSRW</sequence>
<dbReference type="SMART" id="SM00220">
    <property type="entry name" value="S_TKc"/>
    <property type="match status" value="1"/>
</dbReference>
<accession>A0A9P6DP01</accession>
<evidence type="ECO:0000313" key="3">
    <source>
        <dbReference type="Proteomes" id="UP000886523"/>
    </source>
</evidence>
<dbReference type="GO" id="GO:0004674">
    <property type="term" value="F:protein serine/threonine kinase activity"/>
    <property type="evidence" value="ECO:0007669"/>
    <property type="project" value="TreeGrafter"/>
</dbReference>
<dbReference type="PANTHER" id="PTHR44329:SF260">
    <property type="entry name" value="PROTEIN KINASE DOMAIN-CONTAINING PROTEIN"/>
    <property type="match status" value="1"/>
</dbReference>
<dbReference type="InterPro" id="IPR011009">
    <property type="entry name" value="Kinase-like_dom_sf"/>
</dbReference>
<dbReference type="Gene3D" id="1.10.510.10">
    <property type="entry name" value="Transferase(Phosphotransferase) domain 1"/>
    <property type="match status" value="1"/>
</dbReference>